<dbReference type="Proteomes" id="UP001595828">
    <property type="component" value="Unassembled WGS sequence"/>
</dbReference>
<dbReference type="Pfam" id="PF00724">
    <property type="entry name" value="Oxidored_FMN"/>
    <property type="match status" value="1"/>
</dbReference>
<evidence type="ECO:0000256" key="1">
    <source>
        <dbReference type="ARBA" id="ARBA00001917"/>
    </source>
</evidence>
<dbReference type="SUPFAM" id="SSF51905">
    <property type="entry name" value="FAD/NAD(P)-binding domain"/>
    <property type="match status" value="1"/>
</dbReference>
<dbReference type="InterPro" id="IPR001155">
    <property type="entry name" value="OxRdtase_FMN_N"/>
</dbReference>
<dbReference type="InterPro" id="IPR023753">
    <property type="entry name" value="FAD/NAD-binding_dom"/>
</dbReference>
<dbReference type="PRINTS" id="PR00368">
    <property type="entry name" value="FADPNR"/>
</dbReference>
<evidence type="ECO:0000256" key="9">
    <source>
        <dbReference type="ARBA" id="ARBA00023014"/>
    </source>
</evidence>
<keyword evidence="9" id="KW-0411">Iron-sulfur</keyword>
<comment type="cofactor">
    <cofactor evidence="2">
        <name>[4Fe-4S] cluster</name>
        <dbReference type="ChEBI" id="CHEBI:49883"/>
    </cofactor>
</comment>
<dbReference type="SUPFAM" id="SSF51395">
    <property type="entry name" value="FMN-linked oxidoreductases"/>
    <property type="match status" value="1"/>
</dbReference>
<dbReference type="Gene3D" id="3.20.20.70">
    <property type="entry name" value="Aldolase class I"/>
    <property type="match status" value="1"/>
</dbReference>
<evidence type="ECO:0000259" key="10">
    <source>
        <dbReference type="Pfam" id="PF00724"/>
    </source>
</evidence>
<name>A0ABV8RUF6_9SPHN</name>
<keyword evidence="8" id="KW-0408">Iron</keyword>
<evidence type="ECO:0000256" key="7">
    <source>
        <dbReference type="ARBA" id="ARBA00023002"/>
    </source>
</evidence>
<evidence type="ECO:0000256" key="8">
    <source>
        <dbReference type="ARBA" id="ARBA00023004"/>
    </source>
</evidence>
<proteinExistence type="inferred from homology"/>
<reference evidence="13" key="1">
    <citation type="journal article" date="2019" name="Int. J. Syst. Evol. Microbiol.">
        <title>The Global Catalogue of Microorganisms (GCM) 10K type strain sequencing project: providing services to taxonomists for standard genome sequencing and annotation.</title>
        <authorList>
            <consortium name="The Broad Institute Genomics Platform"/>
            <consortium name="The Broad Institute Genome Sequencing Center for Infectious Disease"/>
            <person name="Wu L."/>
            <person name="Ma J."/>
        </authorList>
    </citation>
    <scope>NUCLEOTIDE SEQUENCE [LARGE SCALE GENOMIC DNA]</scope>
    <source>
        <strain evidence="13">CGMCC 1.12989</strain>
    </source>
</reference>
<keyword evidence="5" id="KW-0288">FMN</keyword>
<dbReference type="PANTHER" id="PTHR42917">
    <property type="entry name" value="2,4-DIENOYL-COA REDUCTASE"/>
    <property type="match status" value="1"/>
</dbReference>
<dbReference type="PANTHER" id="PTHR42917:SF2">
    <property type="entry name" value="2,4-DIENOYL-COA REDUCTASE [(2E)-ENOYL-COA-PRODUCING]"/>
    <property type="match status" value="1"/>
</dbReference>
<dbReference type="Gene3D" id="3.40.50.720">
    <property type="entry name" value="NAD(P)-binding Rossmann-like Domain"/>
    <property type="match status" value="1"/>
</dbReference>
<dbReference type="InterPro" id="IPR013785">
    <property type="entry name" value="Aldolase_TIM"/>
</dbReference>
<evidence type="ECO:0000313" key="12">
    <source>
        <dbReference type="EMBL" id="MFC4295891.1"/>
    </source>
</evidence>
<organism evidence="12 13">
    <name type="scientific">Novosphingobium tardum</name>
    <dbReference type="NCBI Taxonomy" id="1538021"/>
    <lineage>
        <taxon>Bacteria</taxon>
        <taxon>Pseudomonadati</taxon>
        <taxon>Pseudomonadota</taxon>
        <taxon>Alphaproteobacteria</taxon>
        <taxon>Sphingomonadales</taxon>
        <taxon>Sphingomonadaceae</taxon>
        <taxon>Novosphingobium</taxon>
    </lineage>
</organism>
<dbReference type="InterPro" id="IPR036188">
    <property type="entry name" value="FAD/NAD-bd_sf"/>
</dbReference>
<comment type="similarity">
    <text evidence="3">In the N-terminal section; belongs to the NADH:flavin oxidoreductase/NADH oxidase family.</text>
</comment>
<keyword evidence="4" id="KW-0285">Flavoprotein</keyword>
<dbReference type="Pfam" id="PF07992">
    <property type="entry name" value="Pyr_redox_2"/>
    <property type="match status" value="1"/>
</dbReference>
<evidence type="ECO:0000256" key="5">
    <source>
        <dbReference type="ARBA" id="ARBA00022643"/>
    </source>
</evidence>
<keyword evidence="7" id="KW-0560">Oxidoreductase</keyword>
<dbReference type="RefSeq" id="WP_379539353.1">
    <property type="nucleotide sequence ID" value="NZ_JBHSDR010000006.1"/>
</dbReference>
<sequence>MSLKKVLTPIEIGGVTIPNRVVRTAHATGLGPMNDALIAYHRARAVGGVGLTIVEILSVHPTSPASLNAFDPAIGDGYARLVDAVRPHGMKLFQQIWHAGHNSLPIDGSPPWSSSDVPSTTVGVVPLAMTKGMIDEIVGAYADAVRKCAAWGMNGAEIHCAHGYLPAQFLSAAINRRDDDYGGSIDNRARFAIEVLAACRDAVPKGFALGVRVAPDMVTGGAGIDENGRLVELLEARSLIDFVDVSLGNYQTFPKMIGGMHEPAGYELPTSEPITRLTGLPTIVTGRVRTLEEADQIIRDGAADLVGMTRAHIADPAIVSKTLAGHPEQVRPCIACNQGCVGNLLSPKRRMECVVNPGAGFETSVGDDHLIPAVPRRVLVVGGGPAGMEAARVAALRGHQVTLAEAEPELGGALKLAARAPKRHGFGDLLVWLEQEVFRLGVEVRLSTYIEADEIVAEGFDAVIVATGAQPRMDGRVISAPGLPIQGVDGRNVISTHDLFRSPASYNPARAVVIDDLGHYEGIAAAEQLTSSGAAVACISRHPSFAPLVESALMVEPALERLALAEFEQLARHRAVRIERDAVIAAPVYMPAGSGERRIPADLVVVVTANRPDRSLAQSLAGKVEVTMAGDARSPRFLQQVIREGHLAGATI</sequence>
<evidence type="ECO:0000256" key="4">
    <source>
        <dbReference type="ARBA" id="ARBA00022630"/>
    </source>
</evidence>
<feature type="domain" description="NADH:flavin oxidoreductase/NADH oxidase N-terminal" evidence="10">
    <location>
        <begin position="7"/>
        <end position="326"/>
    </location>
</feature>
<gene>
    <name evidence="12" type="ORF">ACFO0A_12570</name>
</gene>
<dbReference type="PRINTS" id="PR00411">
    <property type="entry name" value="PNDRDTASEI"/>
</dbReference>
<evidence type="ECO:0000256" key="3">
    <source>
        <dbReference type="ARBA" id="ARBA00011048"/>
    </source>
</evidence>
<evidence type="ECO:0000256" key="6">
    <source>
        <dbReference type="ARBA" id="ARBA00022723"/>
    </source>
</evidence>
<dbReference type="Gene3D" id="3.50.50.60">
    <property type="entry name" value="FAD/NAD(P)-binding domain"/>
    <property type="match status" value="1"/>
</dbReference>
<dbReference type="InterPro" id="IPR051793">
    <property type="entry name" value="NADH:flavin_oxidoreductase"/>
</dbReference>
<evidence type="ECO:0000313" key="13">
    <source>
        <dbReference type="Proteomes" id="UP001595828"/>
    </source>
</evidence>
<evidence type="ECO:0000259" key="11">
    <source>
        <dbReference type="Pfam" id="PF07992"/>
    </source>
</evidence>
<protein>
    <submittedName>
        <fullName evidence="12">FAD-dependent oxidoreductase</fullName>
    </submittedName>
</protein>
<feature type="domain" description="FAD/NAD(P)-binding" evidence="11">
    <location>
        <begin position="377"/>
        <end position="625"/>
    </location>
</feature>
<evidence type="ECO:0000256" key="2">
    <source>
        <dbReference type="ARBA" id="ARBA00001966"/>
    </source>
</evidence>
<comment type="cofactor">
    <cofactor evidence="1">
        <name>FMN</name>
        <dbReference type="ChEBI" id="CHEBI:58210"/>
    </cofactor>
</comment>
<comment type="caution">
    <text evidence="12">The sequence shown here is derived from an EMBL/GenBank/DDBJ whole genome shotgun (WGS) entry which is preliminary data.</text>
</comment>
<dbReference type="EMBL" id="JBHSDR010000006">
    <property type="protein sequence ID" value="MFC4295891.1"/>
    <property type="molecule type" value="Genomic_DNA"/>
</dbReference>
<keyword evidence="13" id="KW-1185">Reference proteome</keyword>
<accession>A0ABV8RUF6</accession>
<keyword evidence="6" id="KW-0479">Metal-binding</keyword>